<accession>A0A432LI13</accession>
<feature type="domain" description="Outer membrane protein beta-barrel" evidence="2">
    <location>
        <begin position="22"/>
        <end position="218"/>
    </location>
</feature>
<dbReference type="SUPFAM" id="SSF56925">
    <property type="entry name" value="OMPA-like"/>
    <property type="match status" value="1"/>
</dbReference>
<sequence length="250" mass="28314">MIRRLRFYSFTCFLAMAVTASAQVGEYRNDLTIGVNAGYVFSNVSFQPKVSQVMHGGITGGVTLKYVCEKYFKALCAVQAEINYASIGWKEDILNVQNQPVINAVTGLPEEYQRTMNYIQVPVFAHLAWGKEQNGLQFFFQAGPQFGLFLNEKTISNYEPASRNISDRANSIFEQEQLSVENKFDYGIAAGVGLEYNLPKMGHLLLEGRYYYGLGNVFGNTKRDYFGRSNHNTIYIKMTYLFDITHTKGN</sequence>
<organism evidence="3 4">
    <name type="scientific">Prevotella koreensis</name>
    <dbReference type="NCBI Taxonomy" id="2490854"/>
    <lineage>
        <taxon>Bacteria</taxon>
        <taxon>Pseudomonadati</taxon>
        <taxon>Bacteroidota</taxon>
        <taxon>Bacteroidia</taxon>
        <taxon>Bacteroidales</taxon>
        <taxon>Prevotellaceae</taxon>
        <taxon>Prevotella</taxon>
    </lineage>
</organism>
<evidence type="ECO:0000313" key="3">
    <source>
        <dbReference type="EMBL" id="RUL58753.1"/>
    </source>
</evidence>
<dbReference type="EMBL" id="RYYU01000001">
    <property type="protein sequence ID" value="RUL58753.1"/>
    <property type="molecule type" value="Genomic_DNA"/>
</dbReference>
<dbReference type="AlphaFoldDB" id="A0A432LI13"/>
<dbReference type="Pfam" id="PF13568">
    <property type="entry name" value="OMP_b-brl_2"/>
    <property type="match status" value="1"/>
</dbReference>
<evidence type="ECO:0000313" key="4">
    <source>
        <dbReference type="Proteomes" id="UP000278983"/>
    </source>
</evidence>
<reference evidence="3 4" key="1">
    <citation type="submission" date="2018-12" db="EMBL/GenBank/DDBJ databases">
        <title>Genome sequencing of Prevotella sp. KCOM 3155 (= JS262).</title>
        <authorList>
            <person name="Kook J.-K."/>
            <person name="Park S.-N."/>
            <person name="Lim Y.K."/>
        </authorList>
    </citation>
    <scope>NUCLEOTIDE SEQUENCE [LARGE SCALE GENOMIC DNA]</scope>
    <source>
        <strain evidence="3 4">KCOM 3155</strain>
    </source>
</reference>
<keyword evidence="4" id="KW-1185">Reference proteome</keyword>
<feature type="signal peptide" evidence="1">
    <location>
        <begin position="1"/>
        <end position="22"/>
    </location>
</feature>
<name>A0A432LI13_9BACT</name>
<evidence type="ECO:0000256" key="1">
    <source>
        <dbReference type="SAM" id="SignalP"/>
    </source>
</evidence>
<comment type="caution">
    <text evidence="3">The sequence shown here is derived from an EMBL/GenBank/DDBJ whole genome shotgun (WGS) entry which is preliminary data.</text>
</comment>
<dbReference type="OrthoDB" id="977141at2"/>
<dbReference type="Proteomes" id="UP000278983">
    <property type="component" value="Unassembled WGS sequence"/>
</dbReference>
<dbReference type="InterPro" id="IPR011250">
    <property type="entry name" value="OMP/PagP_B-barrel"/>
</dbReference>
<evidence type="ECO:0000259" key="2">
    <source>
        <dbReference type="Pfam" id="PF13568"/>
    </source>
</evidence>
<feature type="chain" id="PRO_5019197550" evidence="1">
    <location>
        <begin position="23"/>
        <end position="250"/>
    </location>
</feature>
<protein>
    <submittedName>
        <fullName evidence="3">PorT family protein</fullName>
    </submittedName>
</protein>
<proteinExistence type="predicted"/>
<keyword evidence="1" id="KW-0732">Signal</keyword>
<gene>
    <name evidence="3" type="ORF">EHV08_02525</name>
</gene>
<dbReference type="InterPro" id="IPR025665">
    <property type="entry name" value="Beta-barrel_OMP_2"/>
</dbReference>